<feature type="transmembrane region" description="Helical" evidence="1">
    <location>
        <begin position="112"/>
        <end position="132"/>
    </location>
</feature>
<dbReference type="OrthoDB" id="5801787at2"/>
<feature type="transmembrane region" description="Helical" evidence="1">
    <location>
        <begin position="7"/>
        <end position="29"/>
    </location>
</feature>
<dbReference type="STRING" id="315423.SAMN04488020_101133"/>
<protein>
    <recommendedName>
        <fullName evidence="4">SPW repeat protein</fullName>
    </recommendedName>
</protein>
<evidence type="ECO:0008006" key="4">
    <source>
        <dbReference type="Google" id="ProtNLM"/>
    </source>
</evidence>
<proteinExistence type="predicted"/>
<dbReference type="EMBL" id="FWFV01000001">
    <property type="protein sequence ID" value="SLN11807.1"/>
    <property type="molecule type" value="Genomic_DNA"/>
</dbReference>
<keyword evidence="1" id="KW-0472">Membrane</keyword>
<organism evidence="2 3">
    <name type="scientific">Palleronia marisminoris</name>
    <dbReference type="NCBI Taxonomy" id="315423"/>
    <lineage>
        <taxon>Bacteria</taxon>
        <taxon>Pseudomonadati</taxon>
        <taxon>Pseudomonadota</taxon>
        <taxon>Alphaproteobacteria</taxon>
        <taxon>Rhodobacterales</taxon>
        <taxon>Roseobacteraceae</taxon>
        <taxon>Palleronia</taxon>
    </lineage>
</organism>
<evidence type="ECO:0000313" key="3">
    <source>
        <dbReference type="Proteomes" id="UP000193870"/>
    </source>
</evidence>
<feature type="transmembrane region" description="Helical" evidence="1">
    <location>
        <begin position="82"/>
        <end position="100"/>
    </location>
</feature>
<sequence>MTTTPWHFWIIVVIGVLWHLVGVFDYTAFQLDWTPYTQLATGRQIQFTENMPDWVDAAWAISTWVGLLGMVLLGVGFRLSPLILSISMFATVLIALWLSLFAEPTVFGLAGWWGLLGIWLTALLTVLFWLYARDMHKEGIID</sequence>
<dbReference type="RefSeq" id="WP_085852197.1">
    <property type="nucleotide sequence ID" value="NZ_FOPF01000001.1"/>
</dbReference>
<keyword evidence="1" id="KW-0812">Transmembrane</keyword>
<dbReference type="Proteomes" id="UP000193870">
    <property type="component" value="Unassembled WGS sequence"/>
</dbReference>
<keyword evidence="3" id="KW-1185">Reference proteome</keyword>
<gene>
    <name evidence="2" type="ORF">PAM7066_00135</name>
</gene>
<reference evidence="2 3" key="1">
    <citation type="submission" date="2017-03" db="EMBL/GenBank/DDBJ databases">
        <authorList>
            <person name="Afonso C.L."/>
            <person name="Miller P.J."/>
            <person name="Scott M.A."/>
            <person name="Spackman E."/>
            <person name="Goraichik I."/>
            <person name="Dimitrov K.M."/>
            <person name="Suarez D.L."/>
            <person name="Swayne D.E."/>
        </authorList>
    </citation>
    <scope>NUCLEOTIDE SEQUENCE [LARGE SCALE GENOMIC DNA]</scope>
    <source>
        <strain evidence="2 3">CECT 7066</strain>
    </source>
</reference>
<evidence type="ECO:0000256" key="1">
    <source>
        <dbReference type="SAM" id="Phobius"/>
    </source>
</evidence>
<evidence type="ECO:0000313" key="2">
    <source>
        <dbReference type="EMBL" id="SLN11807.1"/>
    </source>
</evidence>
<keyword evidence="1" id="KW-1133">Transmembrane helix</keyword>
<accession>A0A1Y5R8U4</accession>
<name>A0A1Y5R8U4_9RHOB</name>
<dbReference type="AlphaFoldDB" id="A0A1Y5R8U4"/>
<feature type="transmembrane region" description="Helical" evidence="1">
    <location>
        <begin position="57"/>
        <end position="75"/>
    </location>
</feature>